<evidence type="ECO:0000256" key="8">
    <source>
        <dbReference type="ARBA" id="ARBA00023033"/>
    </source>
</evidence>
<dbReference type="InterPro" id="IPR050121">
    <property type="entry name" value="Cytochrome_P450_monoxygenase"/>
</dbReference>
<evidence type="ECO:0000256" key="7">
    <source>
        <dbReference type="ARBA" id="ARBA00023004"/>
    </source>
</evidence>
<comment type="cofactor">
    <cofactor evidence="1 9">
        <name>heme</name>
        <dbReference type="ChEBI" id="CHEBI:30413"/>
    </cofactor>
</comment>
<feature type="binding site" description="axial binding residue" evidence="9">
    <location>
        <position position="459"/>
    </location>
    <ligand>
        <name>heme</name>
        <dbReference type="ChEBI" id="CHEBI:30413"/>
    </ligand>
    <ligandPart>
        <name>Fe</name>
        <dbReference type="ChEBI" id="CHEBI:18248"/>
    </ligandPart>
</feature>
<accession>A0A084B1F3</accession>
<dbReference type="PANTHER" id="PTHR24305">
    <property type="entry name" value="CYTOCHROME P450"/>
    <property type="match status" value="1"/>
</dbReference>
<dbReference type="GO" id="GO:0005506">
    <property type="term" value="F:iron ion binding"/>
    <property type="evidence" value="ECO:0007669"/>
    <property type="project" value="InterPro"/>
</dbReference>
<comment type="pathway">
    <text evidence="2">Mycotoxin biosynthesis.</text>
</comment>
<dbReference type="PANTHER" id="PTHR24305:SF107">
    <property type="entry name" value="P450, PUTATIVE (EUROFUNG)-RELATED"/>
    <property type="match status" value="1"/>
</dbReference>
<dbReference type="PRINTS" id="PR00385">
    <property type="entry name" value="P450"/>
</dbReference>
<organism evidence="10 11">
    <name type="scientific">Stachybotrys chartarum (strain CBS 109288 / IBT 7711)</name>
    <name type="common">Toxic black mold</name>
    <name type="synonym">Stilbospora chartarum</name>
    <dbReference type="NCBI Taxonomy" id="1280523"/>
    <lineage>
        <taxon>Eukaryota</taxon>
        <taxon>Fungi</taxon>
        <taxon>Dikarya</taxon>
        <taxon>Ascomycota</taxon>
        <taxon>Pezizomycotina</taxon>
        <taxon>Sordariomycetes</taxon>
        <taxon>Hypocreomycetidae</taxon>
        <taxon>Hypocreales</taxon>
        <taxon>Stachybotryaceae</taxon>
        <taxon>Stachybotrys</taxon>
    </lineage>
</organism>
<dbReference type="GO" id="GO:0004497">
    <property type="term" value="F:monooxygenase activity"/>
    <property type="evidence" value="ECO:0007669"/>
    <property type="project" value="UniProtKB-KW"/>
</dbReference>
<keyword evidence="5 9" id="KW-0479">Metal-binding</keyword>
<gene>
    <name evidence="10" type="ORF">S7711_09687</name>
</gene>
<evidence type="ECO:0000256" key="6">
    <source>
        <dbReference type="ARBA" id="ARBA00023002"/>
    </source>
</evidence>
<name>A0A084B1F3_STACB</name>
<sequence length="535" mass="59521">MLLDLRASLWLAAGLASGAVAYFVARLVTVRRRYGKLPGPPHSFLWGHLPVIGAYTQKMPPGGYIQSVVTQLKQDHALPDIFYLDLWPFGPPMMMLTSPDAAAIPTTLNGYGMPGVVTKFFEENVGGTFIEAANGQLWKDLLQQIAPALTPTASKAFHHSIVDDAKELHDCFAQLAESDQPVDMTFELGRFPFHVLGTVFFGGRLSKQAYDYSTRMVKLMQIKGVPGSLVNPLKKLRWRKDMDTCLGGLDNEIEALIHARYAALQQQKSESAKVKPTTILDRMLLARLQNGSSLDSTQMQILLENGKGFIAAGFGTTTDTSTYVWALLSAFPEVLEKVRAEHDRVLDKGFDRTIEMLHETPALLNSLEYTTAVVQETLRLFPVGMGVREAPPNVTSIDYKGTKYPLEKKQMLAVVGHTMHYSPDVFEDPKLFQPERFLNPDKPVPRNGYRPFERGVRACLGQTLAMDEMKTSLVLLARWFDFELVDHKPVAESESVFGHTDLDTKLGIHAFQVHAFTAMPAGSVKMRVRKAAARI</sequence>
<evidence type="ECO:0000256" key="3">
    <source>
        <dbReference type="ARBA" id="ARBA00005179"/>
    </source>
</evidence>
<evidence type="ECO:0000256" key="5">
    <source>
        <dbReference type="ARBA" id="ARBA00022723"/>
    </source>
</evidence>
<keyword evidence="11" id="KW-1185">Reference proteome</keyword>
<dbReference type="GO" id="GO:0016705">
    <property type="term" value="F:oxidoreductase activity, acting on paired donors, with incorporation or reduction of molecular oxygen"/>
    <property type="evidence" value="ECO:0007669"/>
    <property type="project" value="InterPro"/>
</dbReference>
<evidence type="ECO:0000313" key="10">
    <source>
        <dbReference type="EMBL" id="KEY71382.1"/>
    </source>
</evidence>
<protein>
    <submittedName>
        <fullName evidence="10">Uncharacterized protein</fullName>
    </submittedName>
</protein>
<dbReference type="PRINTS" id="PR00463">
    <property type="entry name" value="EP450I"/>
</dbReference>
<dbReference type="InterPro" id="IPR002401">
    <property type="entry name" value="Cyt_P450_E_grp-I"/>
</dbReference>
<dbReference type="EMBL" id="KL648304">
    <property type="protein sequence ID" value="KEY71382.1"/>
    <property type="molecule type" value="Genomic_DNA"/>
</dbReference>
<evidence type="ECO:0000256" key="4">
    <source>
        <dbReference type="ARBA" id="ARBA00022617"/>
    </source>
</evidence>
<dbReference type="OrthoDB" id="10029320at2759"/>
<dbReference type="SUPFAM" id="SSF48264">
    <property type="entry name" value="Cytochrome P450"/>
    <property type="match status" value="1"/>
</dbReference>
<keyword evidence="4 9" id="KW-0349">Heme</keyword>
<dbReference type="HOGENOM" id="CLU_020492_1_1_1"/>
<dbReference type="AlphaFoldDB" id="A0A084B1F3"/>
<evidence type="ECO:0000256" key="2">
    <source>
        <dbReference type="ARBA" id="ARBA00004685"/>
    </source>
</evidence>
<proteinExistence type="predicted"/>
<dbReference type="InterPro" id="IPR036396">
    <property type="entry name" value="Cyt_P450_sf"/>
</dbReference>
<dbReference type="Proteomes" id="UP000028045">
    <property type="component" value="Unassembled WGS sequence"/>
</dbReference>
<keyword evidence="8" id="KW-0503">Monooxygenase</keyword>
<dbReference type="Gene3D" id="1.10.630.10">
    <property type="entry name" value="Cytochrome P450"/>
    <property type="match status" value="1"/>
</dbReference>
<dbReference type="GO" id="GO:0020037">
    <property type="term" value="F:heme binding"/>
    <property type="evidence" value="ECO:0007669"/>
    <property type="project" value="InterPro"/>
</dbReference>
<keyword evidence="7 9" id="KW-0408">Iron</keyword>
<evidence type="ECO:0000256" key="1">
    <source>
        <dbReference type="ARBA" id="ARBA00001971"/>
    </source>
</evidence>
<evidence type="ECO:0000256" key="9">
    <source>
        <dbReference type="PIRSR" id="PIRSR602401-1"/>
    </source>
</evidence>
<evidence type="ECO:0000313" key="11">
    <source>
        <dbReference type="Proteomes" id="UP000028045"/>
    </source>
</evidence>
<dbReference type="InterPro" id="IPR001128">
    <property type="entry name" value="Cyt_P450"/>
</dbReference>
<reference evidence="10 11" key="1">
    <citation type="journal article" date="2014" name="BMC Genomics">
        <title>Comparative genome sequencing reveals chemotype-specific gene clusters in the toxigenic black mold Stachybotrys.</title>
        <authorList>
            <person name="Semeiks J."/>
            <person name="Borek D."/>
            <person name="Otwinowski Z."/>
            <person name="Grishin N.V."/>
        </authorList>
    </citation>
    <scope>NUCLEOTIDE SEQUENCE [LARGE SCALE GENOMIC DNA]</scope>
    <source>
        <strain evidence="11">CBS 109288 / IBT 7711</strain>
    </source>
</reference>
<comment type="pathway">
    <text evidence="3">Secondary metabolite biosynthesis.</text>
</comment>
<dbReference type="Pfam" id="PF00067">
    <property type="entry name" value="p450"/>
    <property type="match status" value="1"/>
</dbReference>
<keyword evidence="6" id="KW-0560">Oxidoreductase</keyword>